<evidence type="ECO:0000313" key="2">
    <source>
        <dbReference type="EMBL" id="TRX91042.1"/>
    </source>
</evidence>
<protein>
    <submittedName>
        <fullName evidence="2">Uncharacterized protein</fullName>
    </submittedName>
</protein>
<accession>A0A553HSW2</accession>
<proteinExistence type="predicted"/>
<organism evidence="2 3">
    <name type="scientific">Xylaria flabelliformis</name>
    <dbReference type="NCBI Taxonomy" id="2512241"/>
    <lineage>
        <taxon>Eukaryota</taxon>
        <taxon>Fungi</taxon>
        <taxon>Dikarya</taxon>
        <taxon>Ascomycota</taxon>
        <taxon>Pezizomycotina</taxon>
        <taxon>Sordariomycetes</taxon>
        <taxon>Xylariomycetidae</taxon>
        <taxon>Xylariales</taxon>
        <taxon>Xylariaceae</taxon>
        <taxon>Xylaria</taxon>
    </lineage>
</organism>
<dbReference type="Proteomes" id="UP000319160">
    <property type="component" value="Unassembled WGS sequence"/>
</dbReference>
<evidence type="ECO:0000256" key="1">
    <source>
        <dbReference type="SAM" id="MobiDB-lite"/>
    </source>
</evidence>
<sequence>MLTYVHWSSGQRSGLGKNSEGSFGKEPEFCHVSAVKQKFLLTADAVRNITDEHGQYASRHKESATAIGDMSEKNLGAGTMFADFGYTKRIAILVIHVHGQYVTSKPVVDQRGTYDVGKRPVVDLKEREDARRKRLARFLIKLLQLLLASTKQPEHPNSTPAQGYVVHPPLTQGDK</sequence>
<reference evidence="3" key="1">
    <citation type="submission" date="2019-06" db="EMBL/GenBank/DDBJ databases">
        <title>Draft genome sequence of the griseofulvin-producing fungus Xylaria cubensis strain G536.</title>
        <authorList>
            <person name="Mead M.E."/>
            <person name="Raja H.A."/>
            <person name="Steenwyk J.L."/>
            <person name="Knowles S.L."/>
            <person name="Oberlies N.H."/>
            <person name="Rokas A."/>
        </authorList>
    </citation>
    <scope>NUCLEOTIDE SEQUENCE [LARGE SCALE GENOMIC DNA]</scope>
    <source>
        <strain evidence="3">G536</strain>
    </source>
</reference>
<dbReference type="EMBL" id="VFLP01000049">
    <property type="protein sequence ID" value="TRX91042.1"/>
    <property type="molecule type" value="Genomic_DNA"/>
</dbReference>
<feature type="compositionally biased region" description="Polar residues" evidence="1">
    <location>
        <begin position="151"/>
        <end position="161"/>
    </location>
</feature>
<feature type="region of interest" description="Disordered" evidence="1">
    <location>
        <begin position="1"/>
        <end position="22"/>
    </location>
</feature>
<comment type="caution">
    <text evidence="2">The sequence shown here is derived from an EMBL/GenBank/DDBJ whole genome shotgun (WGS) entry which is preliminary data.</text>
</comment>
<feature type="compositionally biased region" description="Polar residues" evidence="1">
    <location>
        <begin position="1"/>
        <end position="12"/>
    </location>
</feature>
<dbReference type="AlphaFoldDB" id="A0A553HSW2"/>
<evidence type="ECO:0000313" key="3">
    <source>
        <dbReference type="Proteomes" id="UP000319160"/>
    </source>
</evidence>
<feature type="region of interest" description="Disordered" evidence="1">
    <location>
        <begin position="151"/>
        <end position="175"/>
    </location>
</feature>
<gene>
    <name evidence="2" type="ORF">FHL15_008024</name>
</gene>
<name>A0A553HSW2_9PEZI</name>
<keyword evidence="3" id="KW-1185">Reference proteome</keyword>